<evidence type="ECO:0008006" key="3">
    <source>
        <dbReference type="Google" id="ProtNLM"/>
    </source>
</evidence>
<reference evidence="1 2" key="1">
    <citation type="submission" date="2020-08" db="EMBL/GenBank/DDBJ databases">
        <title>Genomic Encyclopedia of Type Strains, Phase IV (KMG-IV): sequencing the most valuable type-strain genomes for metagenomic binning, comparative biology and taxonomic classification.</title>
        <authorList>
            <person name="Goeker M."/>
        </authorList>
    </citation>
    <scope>NUCLEOTIDE SEQUENCE [LARGE SCALE GENOMIC DNA]</scope>
    <source>
        <strain evidence="1 2">DSM 21319</strain>
    </source>
</reference>
<accession>A0A7W8DST3</accession>
<dbReference type="Proteomes" id="UP000535406">
    <property type="component" value="Unassembled WGS sequence"/>
</dbReference>
<organism evidence="1 2">
    <name type="scientific">Shinella fusca</name>
    <dbReference type="NCBI Taxonomy" id="544480"/>
    <lineage>
        <taxon>Bacteria</taxon>
        <taxon>Pseudomonadati</taxon>
        <taxon>Pseudomonadota</taxon>
        <taxon>Alphaproteobacteria</taxon>
        <taxon>Hyphomicrobiales</taxon>
        <taxon>Rhizobiaceae</taxon>
        <taxon>Shinella</taxon>
    </lineage>
</organism>
<dbReference type="RefSeq" id="WP_184139693.1">
    <property type="nucleotide sequence ID" value="NZ_JACHIK010000001.1"/>
</dbReference>
<dbReference type="GO" id="GO:0009307">
    <property type="term" value="P:DNA restriction-modification system"/>
    <property type="evidence" value="ECO:0007669"/>
    <property type="project" value="InterPro"/>
</dbReference>
<evidence type="ECO:0000313" key="2">
    <source>
        <dbReference type="Proteomes" id="UP000535406"/>
    </source>
</evidence>
<dbReference type="InterPro" id="IPR008593">
    <property type="entry name" value="Dam_MeTrfase"/>
</dbReference>
<dbReference type="Pfam" id="PF05869">
    <property type="entry name" value="Dam"/>
    <property type="match status" value="1"/>
</dbReference>
<dbReference type="GO" id="GO:0009007">
    <property type="term" value="F:site-specific DNA-methyltransferase (adenine-specific) activity"/>
    <property type="evidence" value="ECO:0007669"/>
    <property type="project" value="InterPro"/>
</dbReference>
<protein>
    <recommendedName>
        <fullName evidence="3">Adenine methyltransferase</fullName>
    </recommendedName>
</protein>
<gene>
    <name evidence="1" type="ORF">HNQ66_000063</name>
</gene>
<dbReference type="EMBL" id="JACHIK010000001">
    <property type="protein sequence ID" value="MBB5040685.1"/>
    <property type="molecule type" value="Genomic_DNA"/>
</dbReference>
<dbReference type="AlphaFoldDB" id="A0A7W8DST3"/>
<comment type="caution">
    <text evidence="1">The sequence shown here is derived from an EMBL/GenBank/DDBJ whole genome shotgun (WGS) entry which is preliminary data.</text>
</comment>
<evidence type="ECO:0000313" key="1">
    <source>
        <dbReference type="EMBL" id="MBB5040685.1"/>
    </source>
</evidence>
<dbReference type="GO" id="GO:0003677">
    <property type="term" value="F:DNA binding"/>
    <property type="evidence" value="ECO:0007669"/>
    <property type="project" value="InterPro"/>
</dbReference>
<name>A0A7W8DST3_9HYPH</name>
<keyword evidence="2" id="KW-1185">Reference proteome</keyword>
<sequence>MSVEWVTPKAYINMARQVMGGIDLDPASSDFAQINVQAERYYTPDDDGLGNPRFGRVWLSPPNGRGSFAAFTDRLVEEYLSGRVLEAIALVPNNTDTAWYHRLFRVPNMRVCLKTGRIRFETRDRKPGTPAQGQSFFYLGPNVDRFKEVFSPIGNVWGAA</sequence>
<proteinExistence type="predicted"/>